<dbReference type="PANTHER" id="PTHR47117">
    <property type="entry name" value="STAR-RELATED LIPID TRANSFER PROTEIN 9"/>
    <property type="match status" value="1"/>
</dbReference>
<accession>A0A6A4UWX9</accession>
<evidence type="ECO:0000256" key="2">
    <source>
        <dbReference type="ARBA" id="ARBA00022840"/>
    </source>
</evidence>
<evidence type="ECO:0000256" key="4">
    <source>
        <dbReference type="ARBA" id="ARBA00023175"/>
    </source>
</evidence>
<evidence type="ECO:0000256" key="3">
    <source>
        <dbReference type="ARBA" id="ARBA00023054"/>
    </source>
</evidence>
<feature type="region of interest" description="Disordered" evidence="7">
    <location>
        <begin position="596"/>
        <end position="660"/>
    </location>
</feature>
<dbReference type="InterPro" id="IPR019821">
    <property type="entry name" value="Kinesin_motor_CS"/>
</dbReference>
<feature type="compositionally biased region" description="Low complexity" evidence="7">
    <location>
        <begin position="793"/>
        <end position="803"/>
    </location>
</feature>
<dbReference type="InterPro" id="IPR036961">
    <property type="entry name" value="Kinesin_motor_dom_sf"/>
</dbReference>
<dbReference type="SMART" id="SM00129">
    <property type="entry name" value="KISc"/>
    <property type="match status" value="1"/>
</dbReference>
<dbReference type="InterPro" id="IPR000253">
    <property type="entry name" value="FHA_dom"/>
</dbReference>
<evidence type="ECO:0000259" key="8">
    <source>
        <dbReference type="PROSITE" id="PS50067"/>
    </source>
</evidence>
<reference evidence="9 10" key="1">
    <citation type="submission" date="2019-07" db="EMBL/GenBank/DDBJ databases">
        <title>Draft genome assembly of a fouling barnacle, Amphibalanus amphitrite (Darwin, 1854): The first reference genome for Thecostraca.</title>
        <authorList>
            <person name="Kim W."/>
        </authorList>
    </citation>
    <scope>NUCLEOTIDE SEQUENCE [LARGE SCALE GENOMIC DNA]</scope>
    <source>
        <strain evidence="9">SNU_AA5</strain>
        <tissue evidence="9">Soma without cirri and trophi</tissue>
    </source>
</reference>
<dbReference type="AlphaFoldDB" id="A0A6A4UWX9"/>
<dbReference type="GO" id="GO:0005874">
    <property type="term" value="C:microtubule"/>
    <property type="evidence" value="ECO:0007669"/>
    <property type="project" value="UniProtKB-KW"/>
</dbReference>
<feature type="region of interest" description="Disordered" evidence="7">
    <location>
        <begin position="775"/>
        <end position="820"/>
    </location>
</feature>
<comment type="similarity">
    <text evidence="5 6">Belongs to the TRAFAC class myosin-kinesin ATPase superfamily. Kinesin family.</text>
</comment>
<organism evidence="9 10">
    <name type="scientific">Amphibalanus amphitrite</name>
    <name type="common">Striped barnacle</name>
    <name type="synonym">Balanus amphitrite</name>
    <dbReference type="NCBI Taxonomy" id="1232801"/>
    <lineage>
        <taxon>Eukaryota</taxon>
        <taxon>Metazoa</taxon>
        <taxon>Ecdysozoa</taxon>
        <taxon>Arthropoda</taxon>
        <taxon>Crustacea</taxon>
        <taxon>Multicrustacea</taxon>
        <taxon>Cirripedia</taxon>
        <taxon>Thoracica</taxon>
        <taxon>Thoracicalcarea</taxon>
        <taxon>Balanomorpha</taxon>
        <taxon>Balanoidea</taxon>
        <taxon>Balanidae</taxon>
        <taxon>Amphibalaninae</taxon>
        <taxon>Amphibalanus</taxon>
    </lineage>
</organism>
<dbReference type="Proteomes" id="UP000440578">
    <property type="component" value="Unassembled WGS sequence"/>
</dbReference>
<dbReference type="PROSITE" id="PS50067">
    <property type="entry name" value="KINESIN_MOTOR_2"/>
    <property type="match status" value="1"/>
</dbReference>
<dbReference type="InterPro" id="IPR001752">
    <property type="entry name" value="Kinesin_motor_dom"/>
</dbReference>
<keyword evidence="1 5" id="KW-0547">Nucleotide-binding</keyword>
<keyword evidence="4 5" id="KW-0505">Motor protein</keyword>
<evidence type="ECO:0000256" key="1">
    <source>
        <dbReference type="ARBA" id="ARBA00022741"/>
    </source>
</evidence>
<dbReference type="Pfam" id="PF00498">
    <property type="entry name" value="FHA"/>
    <property type="match status" value="1"/>
</dbReference>
<feature type="domain" description="Kinesin motor" evidence="8">
    <location>
        <begin position="1"/>
        <end position="330"/>
    </location>
</feature>
<proteinExistence type="inferred from homology"/>
<evidence type="ECO:0000256" key="5">
    <source>
        <dbReference type="PROSITE-ProRule" id="PRU00283"/>
    </source>
</evidence>
<dbReference type="Pfam" id="PF00225">
    <property type="entry name" value="Kinesin"/>
    <property type="match status" value="1"/>
</dbReference>
<dbReference type="FunFam" id="3.40.850.10:FF:000021">
    <property type="entry name" value="kinesin-like protein KIF16B isoform X1"/>
    <property type="match status" value="1"/>
</dbReference>
<sequence>MNAQLCISMNGRKTTITNPKPGERVDTTKCEDVKEFTYDYSYWSLDPQQPVFHSQEEIYQNLGSDVVDNAYDGYNACVFAYGQTGSGKTYTMMGTQEERGLIPRICYRLFDKMELSSDVRYRTEVSYLEIYNEQVKDLLQKQQSHSLRVREHPQTGPYVEQLSRHLVSSYSDISELIERGNTHRTTASTGMNDTSSRSHAIFTIGFTQAALVEGLPSERTSKIHLVDLAGSERAKATGATGCRLREGAHINKSLVTLGLVISALAEAGHRHTPGGRTPFVPYRDSTLTWLLKDSLGGNAKTVMIAAISPADVNYGETLSTLRYAHRAKSILNKPTVNEDRNVQLIRELRQEIARLRALIEGAGESPRALELIQEKEARADEMTNQWMEGWRETQKILQEQQTLGLRKSGVGVVLDSDRPHLIGIDDDLTSTGITLYQLKSERTTLGAAADCDIVLEGAGIADHHCVITLSDQLGGLLTAIGDAVCTVDQTDVEREHRLTQGCVITLGECSMFRYNSPAEAARLRRAGVRRASSRLSVLSLSACDLAATRSVESLLTAEKRLSWGSARELSRARQRSQPSLSRARLSVLGDSLLQTAPAGGLGAGPAPTDPIGEDDDPGGQTEELTNVGGAPADSASLTSDSAPPPAGGETGDSEADSLESPIELGSDSELMGAFIEHEVQRRVTEQLAVQEQRLRAERAHQQLMNERQLARLHFTHQRQIRKLKSALNGMYSSVSTLPELGSEPLTIAEERAASTPRLNVLHCAAAETRSTTPKTALNVGNSIHGPETPQTCPGRSPGRPPGRVSLSASCGSAPPRERRHRKLSLPVIPQQQSLTFPIVRNGVARGLLGRTWAGEPPPVAYLQGAAPSSINFHGSQFLTSRDLAMAAAPSSRIVFFIDPDEMEATREEVTIVGSPVIPRIRVSSVGDDRRISRVSNRSLL</sequence>
<evidence type="ECO:0000313" key="10">
    <source>
        <dbReference type="Proteomes" id="UP000440578"/>
    </source>
</evidence>
<keyword evidence="2 5" id="KW-0067">ATP-binding</keyword>
<dbReference type="PANTHER" id="PTHR47117:SF6">
    <property type="entry name" value="KINESIN-LIKE PROTEIN KIF16B"/>
    <property type="match status" value="1"/>
</dbReference>
<dbReference type="GO" id="GO:0005524">
    <property type="term" value="F:ATP binding"/>
    <property type="evidence" value="ECO:0007669"/>
    <property type="project" value="UniProtKB-UniRule"/>
</dbReference>
<keyword evidence="10" id="KW-1185">Reference proteome</keyword>
<dbReference type="InterPro" id="IPR008984">
    <property type="entry name" value="SMAD_FHA_dom_sf"/>
</dbReference>
<dbReference type="PROSITE" id="PS00411">
    <property type="entry name" value="KINESIN_MOTOR_1"/>
    <property type="match status" value="1"/>
</dbReference>
<dbReference type="SUPFAM" id="SSF52540">
    <property type="entry name" value="P-loop containing nucleoside triphosphate hydrolases"/>
    <property type="match status" value="1"/>
</dbReference>
<evidence type="ECO:0000313" key="9">
    <source>
        <dbReference type="EMBL" id="KAF0288257.1"/>
    </source>
</evidence>
<keyword evidence="6" id="KW-0493">Microtubule</keyword>
<dbReference type="Gene3D" id="2.60.200.20">
    <property type="match status" value="1"/>
</dbReference>
<keyword evidence="3" id="KW-0175">Coiled coil</keyword>
<evidence type="ECO:0000256" key="7">
    <source>
        <dbReference type="SAM" id="MobiDB-lite"/>
    </source>
</evidence>
<protein>
    <recommendedName>
        <fullName evidence="6">Kinesin-like protein</fullName>
    </recommendedName>
</protein>
<dbReference type="InterPro" id="IPR027417">
    <property type="entry name" value="P-loop_NTPase"/>
</dbReference>
<name>A0A6A4UWX9_AMPAM</name>
<gene>
    <name evidence="9" type="primary">KIF16B_0</name>
    <name evidence="9" type="ORF">FJT64_013325</name>
</gene>
<dbReference type="GO" id="GO:0008017">
    <property type="term" value="F:microtubule binding"/>
    <property type="evidence" value="ECO:0007669"/>
    <property type="project" value="InterPro"/>
</dbReference>
<dbReference type="Gene3D" id="3.40.850.10">
    <property type="entry name" value="Kinesin motor domain"/>
    <property type="match status" value="1"/>
</dbReference>
<comment type="caution">
    <text evidence="9">The sequence shown here is derived from an EMBL/GenBank/DDBJ whole genome shotgun (WGS) entry which is preliminary data.</text>
</comment>
<dbReference type="OrthoDB" id="3176171at2759"/>
<dbReference type="EMBL" id="VIIS01002120">
    <property type="protein sequence ID" value="KAF0288257.1"/>
    <property type="molecule type" value="Genomic_DNA"/>
</dbReference>
<dbReference type="GO" id="GO:0007018">
    <property type="term" value="P:microtubule-based movement"/>
    <property type="evidence" value="ECO:0007669"/>
    <property type="project" value="InterPro"/>
</dbReference>
<dbReference type="PRINTS" id="PR00380">
    <property type="entry name" value="KINESINHEAVY"/>
</dbReference>
<evidence type="ECO:0000256" key="6">
    <source>
        <dbReference type="RuleBase" id="RU000394"/>
    </source>
</evidence>
<dbReference type="SUPFAM" id="SSF49879">
    <property type="entry name" value="SMAD/FHA domain"/>
    <property type="match status" value="1"/>
</dbReference>
<feature type="binding site" evidence="5">
    <location>
        <begin position="82"/>
        <end position="89"/>
    </location>
    <ligand>
        <name>ATP</name>
        <dbReference type="ChEBI" id="CHEBI:30616"/>
    </ligand>
</feature>
<dbReference type="GO" id="GO:0003777">
    <property type="term" value="F:microtubule motor activity"/>
    <property type="evidence" value="ECO:0007669"/>
    <property type="project" value="InterPro"/>
</dbReference>